<name>A0ABP6SVS5_9ACTN</name>
<proteinExistence type="predicted"/>
<dbReference type="RefSeq" id="WP_345728190.1">
    <property type="nucleotide sequence ID" value="NZ_BAAAYN010000017.1"/>
</dbReference>
<protein>
    <submittedName>
        <fullName evidence="2">Uncharacterized protein</fullName>
    </submittedName>
</protein>
<evidence type="ECO:0000313" key="2">
    <source>
        <dbReference type="EMBL" id="GAA3386565.1"/>
    </source>
</evidence>
<dbReference type="EMBL" id="BAAAYN010000017">
    <property type="protein sequence ID" value="GAA3386565.1"/>
    <property type="molecule type" value="Genomic_DNA"/>
</dbReference>
<keyword evidence="3" id="KW-1185">Reference proteome</keyword>
<comment type="caution">
    <text evidence="2">The sequence shown here is derived from an EMBL/GenBank/DDBJ whole genome shotgun (WGS) entry which is preliminary data.</text>
</comment>
<dbReference type="Proteomes" id="UP001501676">
    <property type="component" value="Unassembled WGS sequence"/>
</dbReference>
<gene>
    <name evidence="2" type="ORF">GCM10020369_24710</name>
</gene>
<reference evidence="3" key="1">
    <citation type="journal article" date="2019" name="Int. J. Syst. Evol. Microbiol.">
        <title>The Global Catalogue of Microorganisms (GCM) 10K type strain sequencing project: providing services to taxonomists for standard genome sequencing and annotation.</title>
        <authorList>
            <consortium name="The Broad Institute Genomics Platform"/>
            <consortium name="The Broad Institute Genome Sequencing Center for Infectious Disease"/>
            <person name="Wu L."/>
            <person name="Ma J."/>
        </authorList>
    </citation>
    <scope>NUCLEOTIDE SEQUENCE [LARGE SCALE GENOMIC DNA]</scope>
    <source>
        <strain evidence="3">JCM 9458</strain>
    </source>
</reference>
<accession>A0ABP6SVS5</accession>
<feature type="region of interest" description="Disordered" evidence="1">
    <location>
        <begin position="21"/>
        <end position="46"/>
    </location>
</feature>
<evidence type="ECO:0000256" key="1">
    <source>
        <dbReference type="SAM" id="MobiDB-lite"/>
    </source>
</evidence>
<organism evidence="2 3">
    <name type="scientific">Cryptosporangium minutisporangium</name>
    <dbReference type="NCBI Taxonomy" id="113569"/>
    <lineage>
        <taxon>Bacteria</taxon>
        <taxon>Bacillati</taxon>
        <taxon>Actinomycetota</taxon>
        <taxon>Actinomycetes</taxon>
        <taxon>Cryptosporangiales</taxon>
        <taxon>Cryptosporangiaceae</taxon>
        <taxon>Cryptosporangium</taxon>
    </lineage>
</organism>
<evidence type="ECO:0000313" key="3">
    <source>
        <dbReference type="Proteomes" id="UP001501676"/>
    </source>
</evidence>
<sequence>MMLGILLLIVAIALLGARFGADSRDGMDWRPYDEAHRRRTEHPRLS</sequence>